<evidence type="ECO:0000256" key="11">
    <source>
        <dbReference type="ARBA" id="ARBA00022879"/>
    </source>
</evidence>
<evidence type="ECO:0000256" key="10">
    <source>
        <dbReference type="ARBA" id="ARBA00022870"/>
    </source>
</evidence>
<dbReference type="GO" id="GO:0044163">
    <property type="term" value="C:host cytoskeleton"/>
    <property type="evidence" value="ECO:0007669"/>
    <property type="project" value="UniProtKB-SubCell"/>
</dbReference>
<protein>
    <recommendedName>
        <fullName evidence="17">Inner membrane protein p54</fullName>
    </recommendedName>
    <alternativeName>
        <fullName evidence="18">pE183L</fullName>
    </alternativeName>
</protein>
<feature type="transmembrane region" description="Helical" evidence="21">
    <location>
        <begin position="28"/>
        <end position="52"/>
    </location>
</feature>
<evidence type="ECO:0000256" key="9">
    <source>
        <dbReference type="ARBA" id="ARBA00022844"/>
    </source>
</evidence>
<comment type="similarity">
    <text evidence="4">Belongs to the asfivirus envelope protein p54 family.</text>
</comment>
<organismHost>
    <name type="scientific">Ornithodoros</name>
    <name type="common">relapsing fever ticks</name>
    <dbReference type="NCBI Taxonomy" id="6937"/>
</organismHost>
<evidence type="ECO:0000256" key="4">
    <source>
        <dbReference type="ARBA" id="ARBA00006691"/>
    </source>
</evidence>
<dbReference type="GO" id="GO:0055036">
    <property type="term" value="C:virion membrane"/>
    <property type="evidence" value="ECO:0007669"/>
    <property type="project" value="UniProtKB-SubCell"/>
</dbReference>
<evidence type="ECO:0000256" key="1">
    <source>
        <dbReference type="ARBA" id="ARBA00004133"/>
    </source>
</evidence>
<dbReference type="Pfam" id="PF05568">
    <property type="entry name" value="ASFV_J13L"/>
    <property type="match status" value="2"/>
</dbReference>
<evidence type="ECO:0000256" key="14">
    <source>
        <dbReference type="ARBA" id="ARBA00023136"/>
    </source>
</evidence>
<keyword evidence="9" id="KW-0946">Virion</keyword>
<keyword evidence="7 21" id="KW-0812">Transmembrane</keyword>
<feature type="region of interest" description="Disordered" evidence="20">
    <location>
        <begin position="79"/>
        <end position="119"/>
    </location>
</feature>
<organismHost>
    <name type="scientific">Ornithodoros moubata</name>
    <name type="common">Soft tick</name>
    <name type="synonym">Argasid tick</name>
    <dbReference type="NCBI Taxonomy" id="6938"/>
</organismHost>
<keyword evidence="16" id="KW-1035">Host cytoplasm</keyword>
<evidence type="ECO:0000256" key="7">
    <source>
        <dbReference type="ARBA" id="ARBA00022692"/>
    </source>
</evidence>
<keyword evidence="11" id="KW-0261">Viral envelope protein</keyword>
<evidence type="ECO:0000313" key="22">
    <source>
        <dbReference type="EMBL" id="AHA58904.1"/>
    </source>
</evidence>
<keyword evidence="10" id="KW-1043">Host membrane</keyword>
<proteinExistence type="inferred from homology"/>
<evidence type="ECO:0000256" key="8">
    <source>
        <dbReference type="ARBA" id="ARBA00022703"/>
    </source>
</evidence>
<organismHost>
    <name type="scientific">Phacochoerus africanus</name>
    <name type="common">Warthog</name>
    <dbReference type="NCBI Taxonomy" id="41426"/>
</organismHost>
<dbReference type="InterPro" id="IPR008385">
    <property type="entry name" value="ASFV_p54"/>
</dbReference>
<keyword evidence="6" id="KW-0945">Host-virus interaction</keyword>
<evidence type="ECO:0000256" key="16">
    <source>
        <dbReference type="ARBA" id="ARBA00023200"/>
    </source>
</evidence>
<name>A0A059SQX3_ASF</name>
<evidence type="ECO:0000256" key="6">
    <source>
        <dbReference type="ARBA" id="ARBA00022581"/>
    </source>
</evidence>
<dbReference type="EMBL" id="LR899131">
    <property type="protein sequence ID" value="CAD7112341.1"/>
    <property type="molecule type" value="Genomic_DNA"/>
</dbReference>
<dbReference type="GO" id="GO:0019031">
    <property type="term" value="C:viral envelope"/>
    <property type="evidence" value="ECO:0007669"/>
    <property type="project" value="UniProtKB-KW"/>
</dbReference>
<keyword evidence="14 21" id="KW-0472">Membrane</keyword>
<feature type="compositionally biased region" description="Polar residues" evidence="20">
    <location>
        <begin position="79"/>
        <end position="89"/>
    </location>
</feature>
<evidence type="ECO:0000313" key="23">
    <source>
        <dbReference type="EMBL" id="CAD7112341.1"/>
    </source>
</evidence>
<evidence type="ECO:0000256" key="21">
    <source>
        <dbReference type="SAM" id="Phobius"/>
    </source>
</evidence>
<organismHost>
    <name type="scientific">Sus scrofa</name>
    <name type="common">Pig</name>
    <dbReference type="NCBI Taxonomy" id="9823"/>
</organismHost>
<evidence type="ECO:0000256" key="15">
    <source>
        <dbReference type="ARBA" id="ARBA00023184"/>
    </source>
</evidence>
<comment type="function">
    <text evidence="19">Inner envelope protein involved, through its interaction with host dynein, in the intracellular microtubule-dependent transport of viral capsid toward viral factories. Seems to induce caspase-3 activation and apoptosis. Plays a role in virion morphogenesis by recruiting and transforming the host ER membranes into the precursors of the viral envelope. Involved in virus attachment to the host cell.</text>
</comment>
<evidence type="ECO:0000256" key="2">
    <source>
        <dbReference type="ARBA" id="ARBA00004381"/>
    </source>
</evidence>
<evidence type="ECO:0000256" key="18">
    <source>
        <dbReference type="ARBA" id="ARBA00031594"/>
    </source>
</evidence>
<reference evidence="23" key="2">
    <citation type="submission" date="2020-11" db="EMBL/GenBank/DDBJ databases">
        <authorList>
            <consortium name="IVD NGS Lab"/>
        </authorList>
    </citation>
    <scope>NUCLEOTIDE SEQUENCE [LARGE SCALE GENOMIC DNA]</scope>
    <source>
        <strain evidence="23">ASFV Ken.rie1</strain>
    </source>
</reference>
<organism evidence="22">
    <name type="scientific">African swine fever virus</name>
    <name type="common">ASFV</name>
    <dbReference type="NCBI Taxonomy" id="10497"/>
    <lineage>
        <taxon>Viruses</taxon>
        <taxon>Varidnaviria</taxon>
        <taxon>Bamfordvirae</taxon>
        <taxon>Nucleocytoviricota</taxon>
        <taxon>Pokkesviricetes</taxon>
        <taxon>Asfuvirales</taxon>
        <taxon>Asfarviridae</taxon>
        <taxon>Asfivirus</taxon>
        <taxon>Asfivirus haemorrhagiae</taxon>
    </lineage>
</organism>
<evidence type="ECO:0000256" key="17">
    <source>
        <dbReference type="ARBA" id="ARBA00029492"/>
    </source>
</evidence>
<dbReference type="GO" id="GO:0044167">
    <property type="term" value="C:host cell endoplasmic reticulum membrane"/>
    <property type="evidence" value="ECO:0007669"/>
    <property type="project" value="UniProtKB-SubCell"/>
</dbReference>
<evidence type="ECO:0000256" key="3">
    <source>
        <dbReference type="ARBA" id="ARBA00004625"/>
    </source>
</evidence>
<gene>
    <name evidence="22" type="primary">E183L</name>
</gene>
<evidence type="ECO:0000256" key="5">
    <source>
        <dbReference type="ARBA" id="ARBA00011459"/>
    </source>
</evidence>
<dbReference type="Proteomes" id="UP000594880">
    <property type="component" value="Segment"/>
</dbReference>
<evidence type="ECO:0000256" key="12">
    <source>
        <dbReference type="ARBA" id="ARBA00022989"/>
    </source>
</evidence>
<keyword evidence="13" id="KW-1037">Host cytoskeleton</keyword>
<dbReference type="EMBL" id="KF736423">
    <property type="protein sequence ID" value="AHA58904.1"/>
    <property type="molecule type" value="Genomic_DNA"/>
</dbReference>
<organismHost>
    <name type="scientific">Potamochoerus larvatus</name>
    <name type="common">Bushpig</name>
    <dbReference type="NCBI Taxonomy" id="273792"/>
</organismHost>
<accession>A0A059SQX3</accession>
<evidence type="ECO:0000256" key="20">
    <source>
        <dbReference type="SAM" id="MobiDB-lite"/>
    </source>
</evidence>
<evidence type="ECO:0000256" key="19">
    <source>
        <dbReference type="ARBA" id="ARBA00045537"/>
    </source>
</evidence>
<reference evidence="22" key="1">
    <citation type="submission" date="2013-10" db="EMBL/GenBank/DDBJ databases">
        <title>P54 sequencing data.</title>
        <authorList>
            <person name="van Heerden J."/>
            <person name="Malan K."/>
            <person name="Heath L."/>
        </authorList>
    </citation>
    <scope>NUCLEOTIDE SEQUENCE</scope>
    <source>
        <strain evidence="22">Killean 3</strain>
    </source>
</reference>
<evidence type="ECO:0000256" key="13">
    <source>
        <dbReference type="ARBA" id="ARBA00023111"/>
    </source>
</evidence>
<comment type="subcellular location">
    <subcellularLocation>
        <location evidence="1">Host cytoplasm</location>
        <location evidence="1">Host cytoskeleton</location>
    </subcellularLocation>
    <subcellularLocation>
        <location evidence="3">Host endoplasmic reticulum membrane</location>
    </subcellularLocation>
    <subcellularLocation>
        <location evidence="2">Virion membrane</location>
        <topology evidence="2">Single-pass membrane protein</topology>
    </subcellularLocation>
</comment>
<keyword evidence="12 21" id="KW-1133">Transmembrane helix</keyword>
<organismHost>
    <name type="scientific">Phacochoerus aethiopicus</name>
    <name type="common">Warthog</name>
    <dbReference type="NCBI Taxonomy" id="85517"/>
</organismHost>
<sequence>MDSEFFQPVYPRHYGECLSPTSTPSFFSTHMCTILVAIVVLIIIIIVLIYLFSSRKKKAAAPAIEEEDIQFINPYQDQQWAGATPQPGTSKPAGATTGNVGKPITDRPATDRPVAMNRPVTNSSVADRPVMNNPVTNNPVMNNPVMNNPVMNNPVTDRLIMATGGPAAASAPSAELYTTATTQNTASQTMPAVEALRQRSTYTHKDLENSL</sequence>
<keyword evidence="8" id="KW-0053">Apoptosis</keyword>
<keyword evidence="15" id="KW-1038">Host endoplasmic reticulum</keyword>
<comment type="subunit">
    <text evidence="5">Interacts with the host light chain cytoplasmic dynein DYNLL1; this interaction is critical for intracellular microtubule-dependent virus transport toward viral factories.</text>
</comment>